<dbReference type="PANTHER" id="PTHR38042:SF1">
    <property type="entry name" value="UROPORPHYRINOGEN-III SYNTHASE, CHLOROPLASTIC"/>
    <property type="match status" value="1"/>
</dbReference>
<organism evidence="11 12">
    <name type="scientific">Acinetobacter thutiue</name>
    <dbReference type="NCBI Taxonomy" id="2998078"/>
    <lineage>
        <taxon>Bacteria</taxon>
        <taxon>Pseudomonadati</taxon>
        <taxon>Pseudomonadota</taxon>
        <taxon>Gammaproteobacteria</taxon>
        <taxon>Moraxellales</taxon>
        <taxon>Moraxellaceae</taxon>
        <taxon>Acinetobacter</taxon>
    </lineage>
</organism>
<evidence type="ECO:0000256" key="5">
    <source>
        <dbReference type="ARBA" id="ARBA00023244"/>
    </source>
</evidence>
<comment type="catalytic activity">
    <reaction evidence="8 9">
        <text>hydroxymethylbilane = uroporphyrinogen III + H2O</text>
        <dbReference type="Rhea" id="RHEA:18965"/>
        <dbReference type="ChEBI" id="CHEBI:15377"/>
        <dbReference type="ChEBI" id="CHEBI:57308"/>
        <dbReference type="ChEBI" id="CHEBI:57845"/>
        <dbReference type="EC" id="4.2.1.75"/>
    </reaction>
</comment>
<dbReference type="InterPro" id="IPR003754">
    <property type="entry name" value="4pyrrol_synth_uPrphyn_synth"/>
</dbReference>
<protein>
    <recommendedName>
        <fullName evidence="7 9">Uroporphyrinogen-III synthase</fullName>
        <ecNumber evidence="3 9">4.2.1.75</ecNumber>
    </recommendedName>
</protein>
<evidence type="ECO:0000256" key="7">
    <source>
        <dbReference type="ARBA" id="ARBA00040167"/>
    </source>
</evidence>
<evidence type="ECO:0000256" key="3">
    <source>
        <dbReference type="ARBA" id="ARBA00013109"/>
    </source>
</evidence>
<evidence type="ECO:0000256" key="1">
    <source>
        <dbReference type="ARBA" id="ARBA00004772"/>
    </source>
</evidence>
<dbReference type="SUPFAM" id="SSF69618">
    <property type="entry name" value="HemD-like"/>
    <property type="match status" value="1"/>
</dbReference>
<dbReference type="RefSeq" id="WP_267981536.1">
    <property type="nucleotide sequence ID" value="NZ_JAPQKF010000007.1"/>
</dbReference>
<evidence type="ECO:0000313" key="12">
    <source>
        <dbReference type="Proteomes" id="UP001168524"/>
    </source>
</evidence>
<keyword evidence="12" id="KW-1185">Reference proteome</keyword>
<dbReference type="CDD" id="cd06578">
    <property type="entry name" value="HemD"/>
    <property type="match status" value="1"/>
</dbReference>
<comment type="pathway">
    <text evidence="1 9">Porphyrin-containing compound metabolism; protoporphyrin-IX biosynthesis; coproporphyrinogen-III from 5-aminolevulinate: step 3/4.</text>
</comment>
<sequence>MLFINTRPPDRASSLTQALTEAGYQVESLPLLELVAESFSEALQQLYQQLEQVQVIVVVSPTAVEIGMCYLQQAGITLERLAHIQWIAVGKTTAQALAKFNIKSDAPEIENSEGMLQLPILRQHPHLSRIAFWRGQGGRQFMMQQLQQRGISILNFVLYHRQCPEISLKRFPDILSRIQRDQPTMVLISSEASWNYWQQLCGQDLIQAQWVYLVLGERLVKIMENAATQAGGAFNIIPLENLSASGMIQRINDWQGNL</sequence>
<accession>A0ABT7WRF4</accession>
<evidence type="ECO:0000256" key="4">
    <source>
        <dbReference type="ARBA" id="ARBA00023239"/>
    </source>
</evidence>
<evidence type="ECO:0000256" key="9">
    <source>
        <dbReference type="RuleBase" id="RU366031"/>
    </source>
</evidence>
<keyword evidence="5 9" id="KW-0627">Porphyrin biosynthesis</keyword>
<reference evidence="11" key="1">
    <citation type="submission" date="2023-06" db="EMBL/GenBank/DDBJ databases">
        <title>Two novel species of Acinetobacter isolated from motorbike repairing workshop in Vietnam.</title>
        <authorList>
            <person name="Le N.T.T."/>
        </authorList>
    </citation>
    <scope>NUCLEOTIDE SEQUENCE</scope>
    <source>
        <strain evidence="11">VNH17</strain>
    </source>
</reference>
<comment type="caution">
    <text evidence="11">The sequence shown here is derived from an EMBL/GenBank/DDBJ whole genome shotgun (WGS) entry which is preliminary data.</text>
</comment>
<evidence type="ECO:0000256" key="2">
    <source>
        <dbReference type="ARBA" id="ARBA00008133"/>
    </source>
</evidence>
<dbReference type="EMBL" id="JAUDZE010000007">
    <property type="protein sequence ID" value="MDN0015264.1"/>
    <property type="molecule type" value="Genomic_DNA"/>
</dbReference>
<gene>
    <name evidence="11" type="ORF">QTA56_13640</name>
</gene>
<dbReference type="InterPro" id="IPR036108">
    <property type="entry name" value="4pyrrol_syn_uPrphyn_synt_sf"/>
</dbReference>
<evidence type="ECO:0000313" key="11">
    <source>
        <dbReference type="EMBL" id="MDN0015264.1"/>
    </source>
</evidence>
<dbReference type="GO" id="GO:0004852">
    <property type="term" value="F:uroporphyrinogen-III synthase activity"/>
    <property type="evidence" value="ECO:0007669"/>
    <property type="project" value="UniProtKB-EC"/>
</dbReference>
<dbReference type="EC" id="4.2.1.75" evidence="3 9"/>
<dbReference type="Pfam" id="PF02602">
    <property type="entry name" value="HEM4"/>
    <property type="match status" value="1"/>
</dbReference>
<comment type="similarity">
    <text evidence="2 9">Belongs to the uroporphyrinogen-III synthase family.</text>
</comment>
<comment type="function">
    <text evidence="6 9">Catalyzes cyclization of the linear tetrapyrrole, hydroxymethylbilane, to the macrocyclic uroporphyrinogen III.</text>
</comment>
<keyword evidence="4 9" id="KW-0456">Lyase</keyword>
<dbReference type="Gene3D" id="3.40.50.10090">
    <property type="match status" value="2"/>
</dbReference>
<dbReference type="InterPro" id="IPR039793">
    <property type="entry name" value="UROS/Hem4"/>
</dbReference>
<proteinExistence type="inferred from homology"/>
<feature type="domain" description="Tetrapyrrole biosynthesis uroporphyrinogen III synthase" evidence="10">
    <location>
        <begin position="14"/>
        <end position="219"/>
    </location>
</feature>
<dbReference type="PANTHER" id="PTHR38042">
    <property type="entry name" value="UROPORPHYRINOGEN-III SYNTHASE, CHLOROPLASTIC"/>
    <property type="match status" value="1"/>
</dbReference>
<evidence type="ECO:0000256" key="6">
    <source>
        <dbReference type="ARBA" id="ARBA00037589"/>
    </source>
</evidence>
<name>A0ABT7WRF4_9GAMM</name>
<evidence type="ECO:0000259" key="10">
    <source>
        <dbReference type="Pfam" id="PF02602"/>
    </source>
</evidence>
<evidence type="ECO:0000256" key="8">
    <source>
        <dbReference type="ARBA" id="ARBA00048617"/>
    </source>
</evidence>
<dbReference type="Proteomes" id="UP001168524">
    <property type="component" value="Unassembled WGS sequence"/>
</dbReference>